<dbReference type="Proteomes" id="UP000092462">
    <property type="component" value="Unassembled WGS sequence"/>
</dbReference>
<dbReference type="EMBL" id="AJVK01061600">
    <property type="status" value="NOT_ANNOTATED_CDS"/>
    <property type="molecule type" value="Genomic_DNA"/>
</dbReference>
<organism evidence="2 3">
    <name type="scientific">Phlebotomus papatasi</name>
    <name type="common">Sandfly</name>
    <dbReference type="NCBI Taxonomy" id="29031"/>
    <lineage>
        <taxon>Eukaryota</taxon>
        <taxon>Metazoa</taxon>
        <taxon>Ecdysozoa</taxon>
        <taxon>Arthropoda</taxon>
        <taxon>Hexapoda</taxon>
        <taxon>Insecta</taxon>
        <taxon>Pterygota</taxon>
        <taxon>Neoptera</taxon>
        <taxon>Endopterygota</taxon>
        <taxon>Diptera</taxon>
        <taxon>Nematocera</taxon>
        <taxon>Psychodoidea</taxon>
        <taxon>Psychodidae</taxon>
        <taxon>Phlebotomus</taxon>
        <taxon>Phlebotomus</taxon>
    </lineage>
</organism>
<dbReference type="EnsemblMetazoa" id="PPAI007729-RA">
    <property type="protein sequence ID" value="PPAI007729-PA"/>
    <property type="gene ID" value="PPAI007729"/>
</dbReference>
<dbReference type="VEuPathDB" id="VectorBase:PPAI007729"/>
<evidence type="ECO:0000313" key="3">
    <source>
        <dbReference type="Proteomes" id="UP000092462"/>
    </source>
</evidence>
<evidence type="ECO:0000256" key="1">
    <source>
        <dbReference type="SAM" id="MobiDB-lite"/>
    </source>
</evidence>
<evidence type="ECO:0000313" key="2">
    <source>
        <dbReference type="EnsemblMetazoa" id="PPAI007729-PA"/>
    </source>
</evidence>
<feature type="compositionally biased region" description="Basic residues" evidence="1">
    <location>
        <begin position="209"/>
        <end position="218"/>
    </location>
</feature>
<protein>
    <submittedName>
        <fullName evidence="2">Uncharacterized protein</fullName>
    </submittedName>
</protein>
<dbReference type="AlphaFoldDB" id="A0A1B0DHU5"/>
<sequence>MDSTTAPEMNKRSPEYPLTPELMSEFDKLKIDSPHVINVKSTRKEELMAKTHFEEYNPKMILDSVSHGSGSSNPLTYIHPTVERTKSDPNSLANRSRLGSNSRRHVLMHQKSIDLTPADSSDEEYFYKQIPSAPPLCQSHRSHFEMPKSYDVPVAVSDIPKSGFEMPSSFFKEYEKRCGKAIKEDIPYVLHKRHVMNGTAPSPNEGKLPKHQKAKSPKSPKSFVFPLDISDDESLDSDDVFGSTEATPTKLEFSPPQSRKEIEPILKLEQDRIINAWGRGQTMSSTEIEGSPPQQRRLADLENRYHTHTSIDTPYQNQSELRRISERSISIPSSEEEGTVTRKTETTQIYHMTETIPSPILESCEFLRTDDEVYETCKEDKDVEDDLAYTLITKKDFSKSDAKARTKLIEELIDSSIVMRSKGHAPILFAHARLNLSEGSAFASLQRQKATQESPDSGRRAKSLDTPVISLHRLPPMNAFSSKDDTVGFEEEADVLEEKPLSREMTIREDEDMAESVQSCMDSLPSARSVTKFSQGNFDILKKILIDEEERELLDRLRYIERIALQGVKIKEKRKSKLKLKSGDHLILDIPKYRFDPFSSGNSSRKTSPGVSRASSVESTGKAKKKPDSLALKTVGTLTRKTAAKSRSVEVQKTKISGVLTNQKSLPDIKKTGSKEKLLAPRDEGVKRAKSQESVKRNNSKEKPPRKLSKDKSRSQEGHDPQPCSLFLSLL</sequence>
<feature type="region of interest" description="Disordered" evidence="1">
    <location>
        <begin position="598"/>
        <end position="731"/>
    </location>
</feature>
<reference evidence="2" key="1">
    <citation type="submission" date="2022-08" db="UniProtKB">
        <authorList>
            <consortium name="EnsemblMetazoa"/>
        </authorList>
    </citation>
    <scope>IDENTIFICATION</scope>
    <source>
        <strain evidence="2">Israel</strain>
    </source>
</reference>
<feature type="compositionally biased region" description="Polar residues" evidence="1">
    <location>
        <begin position="654"/>
        <end position="665"/>
    </location>
</feature>
<feature type="region of interest" description="Disordered" evidence="1">
    <location>
        <begin position="446"/>
        <end position="465"/>
    </location>
</feature>
<feature type="compositionally biased region" description="Basic and acidic residues" evidence="1">
    <location>
        <begin position="667"/>
        <end position="720"/>
    </location>
</feature>
<feature type="compositionally biased region" description="Acidic residues" evidence="1">
    <location>
        <begin position="229"/>
        <end position="239"/>
    </location>
</feature>
<feature type="compositionally biased region" description="Polar residues" evidence="1">
    <location>
        <begin position="446"/>
        <end position="455"/>
    </location>
</feature>
<accession>A0A1B0DHU5</accession>
<dbReference type="VEuPathDB" id="VectorBase:PPAPM1_005826"/>
<name>A0A1B0DHU5_PHLPP</name>
<proteinExistence type="predicted"/>
<feature type="compositionally biased region" description="Polar residues" evidence="1">
    <location>
        <begin position="599"/>
        <end position="619"/>
    </location>
</feature>
<keyword evidence="3" id="KW-1185">Reference proteome</keyword>
<feature type="region of interest" description="Disordered" evidence="1">
    <location>
        <begin position="196"/>
        <end position="258"/>
    </location>
</feature>